<evidence type="ECO:0000256" key="5">
    <source>
        <dbReference type="SAM" id="MobiDB-lite"/>
    </source>
</evidence>
<dbReference type="KEGG" id="cre:CHLRE_02g086750v5"/>
<evidence type="ECO:0000256" key="2">
    <source>
        <dbReference type="ARBA" id="ARBA00022478"/>
    </source>
</evidence>
<evidence type="ECO:0000313" key="7">
    <source>
        <dbReference type="Proteomes" id="UP000006906"/>
    </source>
</evidence>
<dbReference type="Proteomes" id="UP000006906">
    <property type="component" value="Chromosome 2"/>
</dbReference>
<dbReference type="InParanoid" id="A0A2K3E0Y0"/>
<reference evidence="6 7" key="1">
    <citation type="journal article" date="2007" name="Science">
        <title>The Chlamydomonas genome reveals the evolution of key animal and plant functions.</title>
        <authorList>
            <person name="Merchant S.S."/>
            <person name="Prochnik S.E."/>
            <person name="Vallon O."/>
            <person name="Harris E.H."/>
            <person name="Karpowicz S.J."/>
            <person name="Witman G.B."/>
            <person name="Terry A."/>
            <person name="Salamov A."/>
            <person name="Fritz-Laylin L.K."/>
            <person name="Marechal-Drouard L."/>
            <person name="Marshall W.F."/>
            <person name="Qu L.H."/>
            <person name="Nelson D.R."/>
            <person name="Sanderfoot A.A."/>
            <person name="Spalding M.H."/>
            <person name="Kapitonov V.V."/>
            <person name="Ren Q."/>
            <person name="Ferris P."/>
            <person name="Lindquist E."/>
            <person name="Shapiro H."/>
            <person name="Lucas S.M."/>
            <person name="Grimwood J."/>
            <person name="Schmutz J."/>
            <person name="Cardol P."/>
            <person name="Cerutti H."/>
            <person name="Chanfreau G."/>
            <person name="Chen C.L."/>
            <person name="Cognat V."/>
            <person name="Croft M.T."/>
            <person name="Dent R."/>
            <person name="Dutcher S."/>
            <person name="Fernandez E."/>
            <person name="Fukuzawa H."/>
            <person name="Gonzalez-Ballester D."/>
            <person name="Gonzalez-Halphen D."/>
            <person name="Hallmann A."/>
            <person name="Hanikenne M."/>
            <person name="Hippler M."/>
            <person name="Inwood W."/>
            <person name="Jabbari K."/>
            <person name="Kalanon M."/>
            <person name="Kuras R."/>
            <person name="Lefebvre P.A."/>
            <person name="Lemaire S.D."/>
            <person name="Lobanov A.V."/>
            <person name="Lohr M."/>
            <person name="Manuell A."/>
            <person name="Meier I."/>
            <person name="Mets L."/>
            <person name="Mittag M."/>
            <person name="Mittelmeier T."/>
            <person name="Moroney J.V."/>
            <person name="Moseley J."/>
            <person name="Napoli C."/>
            <person name="Nedelcu A.M."/>
            <person name="Niyogi K."/>
            <person name="Novoselov S.V."/>
            <person name="Paulsen I.T."/>
            <person name="Pazour G."/>
            <person name="Purton S."/>
            <person name="Ral J.P."/>
            <person name="Riano-Pachon D.M."/>
            <person name="Riekhof W."/>
            <person name="Rymarquis L."/>
            <person name="Schroda M."/>
            <person name="Stern D."/>
            <person name="Umen J."/>
            <person name="Willows R."/>
            <person name="Wilson N."/>
            <person name="Zimmer S.L."/>
            <person name="Allmer J."/>
            <person name="Balk J."/>
            <person name="Bisova K."/>
            <person name="Chen C.J."/>
            <person name="Elias M."/>
            <person name="Gendler K."/>
            <person name="Hauser C."/>
            <person name="Lamb M.R."/>
            <person name="Ledford H."/>
            <person name="Long J.C."/>
            <person name="Minagawa J."/>
            <person name="Page M.D."/>
            <person name="Pan J."/>
            <person name="Pootakham W."/>
            <person name="Roje S."/>
            <person name="Rose A."/>
            <person name="Stahlberg E."/>
            <person name="Terauchi A.M."/>
            <person name="Yang P."/>
            <person name="Ball S."/>
            <person name="Bowler C."/>
            <person name="Dieckmann C.L."/>
            <person name="Gladyshev V.N."/>
            <person name="Green P."/>
            <person name="Jorgensen R."/>
            <person name="Mayfield S."/>
            <person name="Mueller-Roeber B."/>
            <person name="Rajamani S."/>
            <person name="Sayre R.T."/>
            <person name="Brokstein P."/>
            <person name="Dubchak I."/>
            <person name="Goodstein D."/>
            <person name="Hornick L."/>
            <person name="Huang Y.W."/>
            <person name="Jhaveri J."/>
            <person name="Luo Y."/>
            <person name="Martinez D."/>
            <person name="Ngau W.C."/>
            <person name="Otillar B."/>
            <person name="Poliakov A."/>
            <person name="Porter A."/>
            <person name="Szajkowski L."/>
            <person name="Werner G."/>
            <person name="Zhou K."/>
            <person name="Grigoriev I.V."/>
            <person name="Rokhsar D.S."/>
            <person name="Grossman A.R."/>
        </authorList>
    </citation>
    <scope>NUCLEOTIDE SEQUENCE [LARGE SCALE GENOMIC DNA]</scope>
    <source>
        <strain evidence="7">CC-503</strain>
    </source>
</reference>
<feature type="region of interest" description="Disordered" evidence="5">
    <location>
        <begin position="237"/>
        <end position="449"/>
    </location>
</feature>
<keyword evidence="4" id="KW-0539">Nucleus</keyword>
<proteinExistence type="predicted"/>
<evidence type="ECO:0008006" key="8">
    <source>
        <dbReference type="Google" id="ProtNLM"/>
    </source>
</evidence>
<feature type="compositionally biased region" description="Basic residues" evidence="5">
    <location>
        <begin position="420"/>
        <end position="449"/>
    </location>
</feature>
<dbReference type="InterPro" id="IPR045113">
    <property type="entry name" value="Rpb7-like"/>
</dbReference>
<evidence type="ECO:0000256" key="3">
    <source>
        <dbReference type="ARBA" id="ARBA00023163"/>
    </source>
</evidence>
<feature type="compositionally biased region" description="Basic and acidic residues" evidence="5">
    <location>
        <begin position="244"/>
        <end position="271"/>
    </location>
</feature>
<dbReference type="Gene3D" id="3.30.1490.120">
    <property type="entry name" value="RNA polymerase Rpb7-like, N-terminal domain"/>
    <property type="match status" value="1"/>
</dbReference>
<dbReference type="RefSeq" id="XP_042926982.1">
    <property type="nucleotide sequence ID" value="XM_043059347.1"/>
</dbReference>
<feature type="compositionally biased region" description="Basic and acidic residues" evidence="5">
    <location>
        <begin position="317"/>
        <end position="342"/>
    </location>
</feature>
<gene>
    <name evidence="6" type="ORF">CHLRE_02g086750v5</name>
</gene>
<dbReference type="GeneID" id="5727406"/>
<evidence type="ECO:0000256" key="1">
    <source>
        <dbReference type="ARBA" id="ARBA00004123"/>
    </source>
</evidence>
<evidence type="ECO:0000256" key="4">
    <source>
        <dbReference type="ARBA" id="ARBA00023242"/>
    </source>
</evidence>
<dbReference type="GO" id="GO:0006362">
    <property type="term" value="P:transcription elongation by RNA polymerase I"/>
    <property type="evidence" value="ECO:0000318"/>
    <property type="project" value="GO_Central"/>
</dbReference>
<sequence length="449" mass="47037">MAAISSNGLYRTRTHFAVELHPSTVSDVLGGVKEQLNAHLLRYVDEFEGVLVAYSNVQILTKQPVIHPYFPYFHLDVRADVLLFKPSPGMTLVARVNHLGEDYISALALGVFNVTIPTRAVMPELHFLREENKWIHKVTPQHQIHEHSYIVFRVEDVKDNGGFFQISGSMREPATGAADFLHPGVQLPEPPAGWPADPVASPREDEDGDVVMGGEGATPSGRGLAALAAATAAVAAANGKPAHGSKERHGKEGKDGKGSKREHGADGEAAAKKRRKTDAGAVPVGEATPGAAAAPAAAAVAATAAATPAAAAAGPDSTKEKKDKSEKKKEKEEKKEREEKKKEKAAKKKEKEEKKKGKAVAPALSAPPQVGAATAAGAVPSAAGPAHTTGAVANGGAVTAATPQIATANGVTPVADASKKKDKKDKKEKSGKKEKKEKSSRKEKKTASG</sequence>
<dbReference type="AlphaFoldDB" id="A0A2K3E0Y0"/>
<evidence type="ECO:0000313" key="6">
    <source>
        <dbReference type="EMBL" id="PNW86448.1"/>
    </source>
</evidence>
<dbReference type="PANTHER" id="PTHR12709">
    <property type="entry name" value="DNA-DIRECTED RNA POLYMERASE II, III"/>
    <property type="match status" value="1"/>
</dbReference>
<dbReference type="OMA" id="EENKWIH"/>
<name>A0A2K3E0Y0_CHLRE</name>
<dbReference type="PANTHER" id="PTHR12709:SF5">
    <property type="entry name" value="DNA-DIRECTED RNA POLYMERASE I SUBUNIT RPA43"/>
    <property type="match status" value="1"/>
</dbReference>
<accession>A0A2K3E0Y0</accession>
<dbReference type="GO" id="GO:0006352">
    <property type="term" value="P:DNA-templated transcription initiation"/>
    <property type="evidence" value="ECO:0007669"/>
    <property type="project" value="InterPro"/>
</dbReference>
<feature type="region of interest" description="Disordered" evidence="5">
    <location>
        <begin position="187"/>
        <end position="210"/>
    </location>
</feature>
<dbReference type="EMBL" id="CM008963">
    <property type="protein sequence ID" value="PNW86448.1"/>
    <property type="molecule type" value="Genomic_DNA"/>
</dbReference>
<dbReference type="GO" id="GO:0005736">
    <property type="term" value="C:RNA polymerase I complex"/>
    <property type="evidence" value="ECO:0000318"/>
    <property type="project" value="GO_Central"/>
</dbReference>
<dbReference type="InterPro" id="IPR036898">
    <property type="entry name" value="RNA_pol_Rpb7-like_N_sf"/>
</dbReference>
<dbReference type="PaxDb" id="3055-EDP06717"/>
<dbReference type="Gene3D" id="2.40.50.1060">
    <property type="match status" value="1"/>
</dbReference>
<organism evidence="6 7">
    <name type="scientific">Chlamydomonas reinhardtii</name>
    <name type="common">Chlamydomonas smithii</name>
    <dbReference type="NCBI Taxonomy" id="3055"/>
    <lineage>
        <taxon>Eukaryota</taxon>
        <taxon>Viridiplantae</taxon>
        <taxon>Chlorophyta</taxon>
        <taxon>core chlorophytes</taxon>
        <taxon>Chlorophyceae</taxon>
        <taxon>CS clade</taxon>
        <taxon>Chlamydomonadales</taxon>
        <taxon>Chlamydomonadaceae</taxon>
        <taxon>Chlamydomonas</taxon>
    </lineage>
</organism>
<keyword evidence="3" id="KW-0804">Transcription</keyword>
<dbReference type="ExpressionAtlas" id="A0A2K3E0Y0">
    <property type="expression patterns" value="baseline and differential"/>
</dbReference>
<dbReference type="Gramene" id="PNW86448">
    <property type="protein sequence ID" value="PNW86448"/>
    <property type="gene ID" value="CHLRE_02g086750v5"/>
</dbReference>
<dbReference type="STRING" id="3055.A0A2K3E0Y0"/>
<feature type="compositionally biased region" description="Low complexity" evidence="5">
    <location>
        <begin position="279"/>
        <end position="315"/>
    </location>
</feature>
<keyword evidence="2" id="KW-0240">DNA-directed RNA polymerase</keyword>
<keyword evidence="7" id="KW-1185">Reference proteome</keyword>
<dbReference type="OrthoDB" id="10250504at2759"/>
<protein>
    <recommendedName>
        <fullName evidence="8">RPA43 OB domain-containing protein</fullName>
    </recommendedName>
</protein>
<comment type="subcellular location">
    <subcellularLocation>
        <location evidence="1">Nucleus</location>
    </subcellularLocation>
</comment>
<feature type="compositionally biased region" description="Low complexity" evidence="5">
    <location>
        <begin position="366"/>
        <end position="402"/>
    </location>
</feature>